<evidence type="ECO:0008006" key="4">
    <source>
        <dbReference type="Google" id="ProtNLM"/>
    </source>
</evidence>
<feature type="transmembrane region" description="Helical" evidence="1">
    <location>
        <begin position="26"/>
        <end position="49"/>
    </location>
</feature>
<sequence length="169" mass="18752">MYPEPTNLWERIEYSTLGTTIAESTWMFPALETAHVIALVTVIGTIALVDLRLVGVKGHALRVSQLAKDTLPLTWGAFALAALTGGLLFCSKASSYMINPWFLGKMALLALAGLNMMYFHMTTWRTVEHWEQDPSFPTMAKVAGWLSLVFWLGVVFCGRAIGFTLGIFY</sequence>
<comment type="caution">
    <text evidence="2">The sequence shown here is derived from an EMBL/GenBank/DDBJ whole genome shotgun (WGS) entry which is preliminary data.</text>
</comment>
<gene>
    <name evidence="2" type="ORF">KK137_08885</name>
</gene>
<feature type="transmembrane region" description="Helical" evidence="1">
    <location>
        <begin position="101"/>
        <end position="121"/>
    </location>
</feature>
<protein>
    <recommendedName>
        <fullName evidence="4">DUF2214 domain-containing protein</fullName>
    </recommendedName>
</protein>
<name>A0ABS5W5E8_9SPHN</name>
<keyword evidence="3" id="KW-1185">Reference proteome</keyword>
<keyword evidence="1" id="KW-0812">Transmembrane</keyword>
<feature type="transmembrane region" description="Helical" evidence="1">
    <location>
        <begin position="142"/>
        <end position="168"/>
    </location>
</feature>
<evidence type="ECO:0000313" key="3">
    <source>
        <dbReference type="Proteomes" id="UP000811255"/>
    </source>
</evidence>
<dbReference type="RefSeq" id="WP_214535793.1">
    <property type="nucleotide sequence ID" value="NZ_JAHFVK010000001.1"/>
</dbReference>
<evidence type="ECO:0000313" key="2">
    <source>
        <dbReference type="EMBL" id="MBT2134445.1"/>
    </source>
</evidence>
<feature type="transmembrane region" description="Helical" evidence="1">
    <location>
        <begin position="70"/>
        <end position="89"/>
    </location>
</feature>
<evidence type="ECO:0000256" key="1">
    <source>
        <dbReference type="SAM" id="Phobius"/>
    </source>
</evidence>
<dbReference type="Proteomes" id="UP000811255">
    <property type="component" value="Unassembled WGS sequence"/>
</dbReference>
<keyword evidence="1" id="KW-0472">Membrane</keyword>
<proteinExistence type="predicted"/>
<keyword evidence="1" id="KW-1133">Transmembrane helix</keyword>
<accession>A0ABS5W5E8</accession>
<dbReference type="EMBL" id="JAHFVK010000001">
    <property type="protein sequence ID" value="MBT2134445.1"/>
    <property type="molecule type" value="Genomic_DNA"/>
</dbReference>
<reference evidence="2 3" key="1">
    <citation type="submission" date="2021-05" db="EMBL/GenBank/DDBJ databases">
        <title>Croceibacterium sp. LX-88 genome sequence.</title>
        <authorList>
            <person name="Luo X."/>
        </authorList>
    </citation>
    <scope>NUCLEOTIDE SEQUENCE [LARGE SCALE GENOMIC DNA]</scope>
    <source>
        <strain evidence="2 3">LX-88</strain>
    </source>
</reference>
<organism evidence="2 3">
    <name type="scientific">Croceibacterium selenioxidans</name>
    <dbReference type="NCBI Taxonomy" id="2838833"/>
    <lineage>
        <taxon>Bacteria</taxon>
        <taxon>Pseudomonadati</taxon>
        <taxon>Pseudomonadota</taxon>
        <taxon>Alphaproteobacteria</taxon>
        <taxon>Sphingomonadales</taxon>
        <taxon>Erythrobacteraceae</taxon>
        <taxon>Croceibacterium</taxon>
    </lineage>
</organism>